<protein>
    <submittedName>
        <fullName evidence="2">Aspartate aminotransferase</fullName>
        <ecNumber evidence="2">2.6.1.1</ecNumber>
    </submittedName>
</protein>
<feature type="region of interest" description="Disordered" evidence="1">
    <location>
        <begin position="1"/>
        <end position="398"/>
    </location>
</feature>
<evidence type="ECO:0000256" key="1">
    <source>
        <dbReference type="SAM" id="MobiDB-lite"/>
    </source>
</evidence>
<feature type="non-terminal residue" evidence="2">
    <location>
        <position position="398"/>
    </location>
</feature>
<proteinExistence type="predicted"/>
<organism evidence="2">
    <name type="scientific">uncultured Mycobacteriales bacterium</name>
    <dbReference type="NCBI Taxonomy" id="581187"/>
    <lineage>
        <taxon>Bacteria</taxon>
        <taxon>Bacillati</taxon>
        <taxon>Actinomycetota</taxon>
        <taxon>Actinomycetes</taxon>
        <taxon>Mycobacteriales</taxon>
        <taxon>environmental samples</taxon>
    </lineage>
</organism>
<dbReference type="AlphaFoldDB" id="A0A6J4HUP3"/>
<sequence>GNTGVGPDRRDRGVGHAGRGREGQGAEGGRPAGDRLRCRGAGLPHPGADRRGRRGRLRRPAQPPVLPRRRAARAARGDRGGDAARLRAGRAGRPGAGHQRRQAGGPPGVRHPARPGRRGAAAGAVLDDLSGGDRAGRRRAGAGADRRGHRLPGHRAGPGGGPDAAHQGAAVLLAVQPDRCRAPARAGRGDRPLGGRARDLGGHRRDLPAPRLRRRPARLDAGRGARAGRAVRRPERGREDVRDDRLAGRLDDRPGRHHQGRHQPAVPPEQQRRQRLPAGRAGRGERRPDGRARHAGGLRPAAADDRVDAAGDPRRRVPGAVRRLLRLPLGARAARPAAERADRRHQRGAGRTHPGGGRGGGGAGRGVRHPGSPSAVVRAGRRRPGRGRAPDPGPGRRL</sequence>
<feature type="compositionally biased region" description="Basic and acidic residues" evidence="1">
    <location>
        <begin position="7"/>
        <end position="24"/>
    </location>
</feature>
<gene>
    <name evidence="2" type="ORF">AVDCRST_MAG41-1143</name>
</gene>
<feature type="compositionally biased region" description="Basic and acidic residues" evidence="1">
    <location>
        <begin position="232"/>
        <end position="254"/>
    </location>
</feature>
<evidence type="ECO:0000313" key="2">
    <source>
        <dbReference type="EMBL" id="CAA9234455.1"/>
    </source>
</evidence>
<feature type="compositionally biased region" description="Gly residues" evidence="1">
    <location>
        <begin position="353"/>
        <end position="365"/>
    </location>
</feature>
<feature type="compositionally biased region" description="Basic and acidic residues" evidence="1">
    <location>
        <begin position="302"/>
        <end position="315"/>
    </location>
</feature>
<keyword evidence="2" id="KW-0032">Aminotransferase</keyword>
<feature type="compositionally biased region" description="Basic and acidic residues" evidence="1">
    <location>
        <begin position="75"/>
        <end position="85"/>
    </location>
</feature>
<feature type="non-terminal residue" evidence="2">
    <location>
        <position position="1"/>
    </location>
</feature>
<accession>A0A6J4HUP3</accession>
<dbReference type="GO" id="GO:0004069">
    <property type="term" value="F:L-aspartate:2-oxoglutarate aminotransferase activity"/>
    <property type="evidence" value="ECO:0007669"/>
    <property type="project" value="UniProtKB-EC"/>
</dbReference>
<feature type="compositionally biased region" description="Low complexity" evidence="1">
    <location>
        <begin position="89"/>
        <end position="110"/>
    </location>
</feature>
<name>A0A6J4HUP3_9ACTN</name>
<dbReference type="EMBL" id="CADCTP010000108">
    <property type="protein sequence ID" value="CAA9234455.1"/>
    <property type="molecule type" value="Genomic_DNA"/>
</dbReference>
<feature type="compositionally biased region" description="Basic and acidic residues" evidence="1">
    <location>
        <begin position="282"/>
        <end position="292"/>
    </location>
</feature>
<dbReference type="EC" id="2.6.1.1" evidence="2"/>
<feature type="compositionally biased region" description="Low complexity" evidence="1">
    <location>
        <begin position="318"/>
        <end position="336"/>
    </location>
</feature>
<feature type="compositionally biased region" description="Basic and acidic residues" evidence="1">
    <location>
        <begin position="187"/>
        <end position="208"/>
    </location>
</feature>
<keyword evidence="2" id="KW-0808">Transferase</keyword>
<reference evidence="2" key="1">
    <citation type="submission" date="2020-02" db="EMBL/GenBank/DDBJ databases">
        <authorList>
            <person name="Meier V. D."/>
        </authorList>
    </citation>
    <scope>NUCLEOTIDE SEQUENCE</scope>
    <source>
        <strain evidence="2">AVDCRST_MAG41</strain>
    </source>
</reference>